<dbReference type="Proteomes" id="UP000501690">
    <property type="component" value="Linkage Group LG10"/>
</dbReference>
<sequence>MEGGTSSSRSTTQACAACKYQRRKCGPTCILAPFFPHYRQKQFLHAHRLFGVGKIINMIKPLDPVNRNSAINTIIYESDMRARNPVGGCLSFILHLQSLIVSAESELQFLLQHLAFFRAQLLHSTATPQPPPPPPSSSSYDPYLPQMSLQESKDPSQLHPQQLGNDPLQLQQQEQPKDPCFNHNSSFNYYALQEDMSVSDIDNLVHFFPWLPPQDDTTSQYRDP</sequence>
<gene>
    <name evidence="4" type="ORF">DEO72_LG10g277</name>
</gene>
<dbReference type="InterPro" id="IPR004883">
    <property type="entry name" value="LOB"/>
</dbReference>
<evidence type="ECO:0000256" key="1">
    <source>
        <dbReference type="ARBA" id="ARBA00005474"/>
    </source>
</evidence>
<keyword evidence="5" id="KW-1185">Reference proteome</keyword>
<dbReference type="Gramene" id="Vigun05g274800.1.v1.2">
    <property type="protein sequence ID" value="Vigun05g274800.1.v1.2.CDS.1"/>
    <property type="gene ID" value="Vigun05g274800.v1.2"/>
</dbReference>
<dbReference type="AlphaFoldDB" id="A0A4D6N708"/>
<proteinExistence type="inferred from homology"/>
<protein>
    <submittedName>
        <fullName evidence="4">Carbamoyl-phosphate synthase large subunit</fullName>
    </submittedName>
</protein>
<accession>A0A4D6N708</accession>
<feature type="compositionally biased region" description="Low complexity" evidence="2">
    <location>
        <begin position="137"/>
        <end position="146"/>
    </location>
</feature>
<dbReference type="PANTHER" id="PTHR31301">
    <property type="entry name" value="LOB DOMAIN-CONTAINING PROTEIN 4-RELATED"/>
    <property type="match status" value="1"/>
</dbReference>
<name>A0A4D6N708_VIGUN</name>
<feature type="domain" description="LOB" evidence="3">
    <location>
        <begin position="13"/>
        <end position="114"/>
    </location>
</feature>
<dbReference type="Pfam" id="PF03195">
    <property type="entry name" value="LOB"/>
    <property type="match status" value="1"/>
</dbReference>
<comment type="similarity">
    <text evidence="1">Belongs to the LOB domain-containing protein family.</text>
</comment>
<reference evidence="4 5" key="1">
    <citation type="submission" date="2019-04" db="EMBL/GenBank/DDBJ databases">
        <title>An improved genome assembly and genetic linkage map for asparagus bean, Vigna unguiculata ssp. sesquipedialis.</title>
        <authorList>
            <person name="Xia Q."/>
            <person name="Zhang R."/>
            <person name="Dong Y."/>
        </authorList>
    </citation>
    <scope>NUCLEOTIDE SEQUENCE [LARGE SCALE GENOMIC DNA]</scope>
    <source>
        <tissue evidence="4">Leaf</tissue>
    </source>
</reference>
<evidence type="ECO:0000256" key="2">
    <source>
        <dbReference type="SAM" id="MobiDB-lite"/>
    </source>
</evidence>
<evidence type="ECO:0000259" key="3">
    <source>
        <dbReference type="PROSITE" id="PS50891"/>
    </source>
</evidence>
<organism evidence="4 5">
    <name type="scientific">Vigna unguiculata</name>
    <name type="common">Cowpea</name>
    <dbReference type="NCBI Taxonomy" id="3917"/>
    <lineage>
        <taxon>Eukaryota</taxon>
        <taxon>Viridiplantae</taxon>
        <taxon>Streptophyta</taxon>
        <taxon>Embryophyta</taxon>
        <taxon>Tracheophyta</taxon>
        <taxon>Spermatophyta</taxon>
        <taxon>Magnoliopsida</taxon>
        <taxon>eudicotyledons</taxon>
        <taxon>Gunneridae</taxon>
        <taxon>Pentapetalae</taxon>
        <taxon>rosids</taxon>
        <taxon>fabids</taxon>
        <taxon>Fabales</taxon>
        <taxon>Fabaceae</taxon>
        <taxon>Papilionoideae</taxon>
        <taxon>50 kb inversion clade</taxon>
        <taxon>NPAAA clade</taxon>
        <taxon>indigoferoid/millettioid clade</taxon>
        <taxon>Phaseoleae</taxon>
        <taxon>Vigna</taxon>
    </lineage>
</organism>
<evidence type="ECO:0000313" key="4">
    <source>
        <dbReference type="EMBL" id="QCE09058.1"/>
    </source>
</evidence>
<dbReference type="OrthoDB" id="1893065at2759"/>
<feature type="region of interest" description="Disordered" evidence="2">
    <location>
        <begin position="125"/>
        <end position="164"/>
    </location>
</feature>
<evidence type="ECO:0000313" key="5">
    <source>
        <dbReference type="Proteomes" id="UP000501690"/>
    </source>
</evidence>
<dbReference type="PANTHER" id="PTHR31301:SF105">
    <property type="entry name" value="LOB DOMAIN PROTEIN"/>
    <property type="match status" value="1"/>
</dbReference>
<dbReference type="PROSITE" id="PS50891">
    <property type="entry name" value="LOB"/>
    <property type="match status" value="1"/>
</dbReference>
<dbReference type="Gramene" id="Vigun05g274800.2.v1.2">
    <property type="protein sequence ID" value="Vigun05g274800.2.v1.2.CDS.1"/>
    <property type="gene ID" value="Vigun05g274800.v1.2"/>
</dbReference>
<dbReference type="Gramene" id="Vigun05g274800.3.v1.2">
    <property type="protein sequence ID" value="Vigun05g274800.3.v1.2.CDS.1"/>
    <property type="gene ID" value="Vigun05g274800.v1.2"/>
</dbReference>
<dbReference type="EMBL" id="CP039354">
    <property type="protein sequence ID" value="QCE09058.1"/>
    <property type="molecule type" value="Genomic_DNA"/>
</dbReference>